<sequence length="77" mass="8540">MAPKSLWTTARPLVLDELEARASDLASAHGRDVIAPGEPIQKMELILRHLAQRLSKTNASASFLSSPSTRKTSKWLW</sequence>
<dbReference type="GeneID" id="81620900"/>
<dbReference type="Proteomes" id="UP001148312">
    <property type="component" value="Unassembled WGS sequence"/>
</dbReference>
<reference evidence="1" key="2">
    <citation type="journal article" date="2023" name="IMA Fungus">
        <title>Comparative genomic study of the Penicillium genus elucidates a diverse pangenome and 15 lateral gene transfer events.</title>
        <authorList>
            <person name="Petersen C."/>
            <person name="Sorensen T."/>
            <person name="Nielsen M.R."/>
            <person name="Sondergaard T.E."/>
            <person name="Sorensen J.L."/>
            <person name="Fitzpatrick D.A."/>
            <person name="Frisvad J.C."/>
            <person name="Nielsen K.L."/>
        </authorList>
    </citation>
    <scope>NUCLEOTIDE SEQUENCE</scope>
    <source>
        <strain evidence="1">IBT 30728</strain>
    </source>
</reference>
<proteinExistence type="predicted"/>
<dbReference type="AlphaFoldDB" id="A0A9W9XMX8"/>
<accession>A0A9W9XMX8</accession>
<gene>
    <name evidence="1" type="ORF">N7539_001047</name>
</gene>
<dbReference type="EMBL" id="JAPWDQ010000001">
    <property type="protein sequence ID" value="KAJ5495931.1"/>
    <property type="molecule type" value="Genomic_DNA"/>
</dbReference>
<organism evidence="1 2">
    <name type="scientific">Penicillium diatomitis</name>
    <dbReference type="NCBI Taxonomy" id="2819901"/>
    <lineage>
        <taxon>Eukaryota</taxon>
        <taxon>Fungi</taxon>
        <taxon>Dikarya</taxon>
        <taxon>Ascomycota</taxon>
        <taxon>Pezizomycotina</taxon>
        <taxon>Eurotiomycetes</taxon>
        <taxon>Eurotiomycetidae</taxon>
        <taxon>Eurotiales</taxon>
        <taxon>Aspergillaceae</taxon>
        <taxon>Penicillium</taxon>
    </lineage>
</organism>
<reference evidence="1" key="1">
    <citation type="submission" date="2022-12" db="EMBL/GenBank/DDBJ databases">
        <authorList>
            <person name="Petersen C."/>
        </authorList>
    </citation>
    <scope>NUCLEOTIDE SEQUENCE</scope>
    <source>
        <strain evidence="1">IBT 30728</strain>
    </source>
</reference>
<comment type="caution">
    <text evidence="1">The sequence shown here is derived from an EMBL/GenBank/DDBJ whole genome shotgun (WGS) entry which is preliminary data.</text>
</comment>
<protein>
    <submittedName>
        <fullName evidence="1">Uncharacterized protein</fullName>
    </submittedName>
</protein>
<dbReference type="RefSeq" id="XP_056794944.1">
    <property type="nucleotide sequence ID" value="XM_056930651.1"/>
</dbReference>
<keyword evidence="2" id="KW-1185">Reference proteome</keyword>
<name>A0A9W9XMX8_9EURO</name>
<evidence type="ECO:0000313" key="1">
    <source>
        <dbReference type="EMBL" id="KAJ5495931.1"/>
    </source>
</evidence>
<evidence type="ECO:0000313" key="2">
    <source>
        <dbReference type="Proteomes" id="UP001148312"/>
    </source>
</evidence>